<comment type="caution">
    <text evidence="1">The sequence shown here is derived from an EMBL/GenBank/DDBJ whole genome shotgun (WGS) entry which is preliminary data.</text>
</comment>
<dbReference type="Proteomes" id="UP000585437">
    <property type="component" value="Unassembled WGS sequence"/>
</dbReference>
<evidence type="ECO:0000313" key="2">
    <source>
        <dbReference type="Proteomes" id="UP000585437"/>
    </source>
</evidence>
<proteinExistence type="predicted"/>
<dbReference type="AlphaFoldDB" id="A0A7X0MUX9"/>
<reference evidence="1 2" key="1">
    <citation type="submission" date="2020-08" db="EMBL/GenBank/DDBJ databases">
        <title>The Agave Microbiome: Exploring the role of microbial communities in plant adaptations to desert environments.</title>
        <authorList>
            <person name="Partida-Martinez L.P."/>
        </authorList>
    </citation>
    <scope>NUCLEOTIDE SEQUENCE [LARGE SCALE GENOMIC DNA]</scope>
    <source>
        <strain evidence="1 2">AS3.12</strain>
    </source>
</reference>
<keyword evidence="2" id="KW-1185">Reference proteome</keyword>
<dbReference type="EMBL" id="JACHBU010000006">
    <property type="protein sequence ID" value="MBB6509883.1"/>
    <property type="molecule type" value="Genomic_DNA"/>
</dbReference>
<accession>A0A7X0MUX9</accession>
<evidence type="ECO:0000313" key="1">
    <source>
        <dbReference type="EMBL" id="MBB6509883.1"/>
    </source>
</evidence>
<sequence length="46" mass="5042">MSRRFRNLSFAFGVSIALWAVIIQGISQIAEHIGTPHDTTVTASIK</sequence>
<gene>
    <name evidence="1" type="ORF">F4695_003267</name>
</gene>
<name>A0A7X0MUX9_9HYPH</name>
<protein>
    <submittedName>
        <fullName evidence="1">Uncharacterized protein</fullName>
    </submittedName>
</protein>
<organism evidence="1 2">
    <name type="scientific">Rhizobium soli</name>
    <dbReference type="NCBI Taxonomy" id="424798"/>
    <lineage>
        <taxon>Bacteria</taxon>
        <taxon>Pseudomonadati</taxon>
        <taxon>Pseudomonadota</taxon>
        <taxon>Alphaproteobacteria</taxon>
        <taxon>Hyphomicrobiales</taxon>
        <taxon>Rhizobiaceae</taxon>
        <taxon>Rhizobium/Agrobacterium group</taxon>
        <taxon>Rhizobium</taxon>
    </lineage>
</organism>